<name>A0ACC2SF84_9FUNG</name>
<dbReference type="Proteomes" id="UP001165960">
    <property type="component" value="Unassembled WGS sequence"/>
</dbReference>
<sequence length="146" mass="16139">MPVLPQQRFLSLGPPLPGLSKPEGSVLAPFLLTDVSHKNKKGCPHLELPSCFQITETSTGLQLRSHPHLSTYLMVHRGTARRYPMGCLAAWINLVAMPDCKQDLLTRGAAGFMRRSLHKLSRSLNYLKLATLPPLWALGFSIPDIS</sequence>
<keyword evidence="2" id="KW-1185">Reference proteome</keyword>
<dbReference type="EMBL" id="QTSX02005129">
    <property type="protein sequence ID" value="KAJ9060827.1"/>
    <property type="molecule type" value="Genomic_DNA"/>
</dbReference>
<evidence type="ECO:0000313" key="2">
    <source>
        <dbReference type="Proteomes" id="UP001165960"/>
    </source>
</evidence>
<protein>
    <submittedName>
        <fullName evidence="1">Uncharacterized protein</fullName>
    </submittedName>
</protein>
<comment type="caution">
    <text evidence="1">The sequence shown here is derived from an EMBL/GenBank/DDBJ whole genome shotgun (WGS) entry which is preliminary data.</text>
</comment>
<evidence type="ECO:0000313" key="1">
    <source>
        <dbReference type="EMBL" id="KAJ9060827.1"/>
    </source>
</evidence>
<gene>
    <name evidence="1" type="ORF">DSO57_1026781</name>
</gene>
<accession>A0ACC2SF84</accession>
<proteinExistence type="predicted"/>
<reference evidence="1" key="1">
    <citation type="submission" date="2022-04" db="EMBL/GenBank/DDBJ databases">
        <title>Genome of the entomopathogenic fungus Entomophthora muscae.</title>
        <authorList>
            <person name="Elya C."/>
            <person name="Lovett B.R."/>
            <person name="Lee E."/>
            <person name="Macias A.M."/>
            <person name="Hajek A.E."/>
            <person name="De Bivort B.L."/>
            <person name="Kasson M.T."/>
            <person name="De Fine Licht H.H."/>
            <person name="Stajich J.E."/>
        </authorList>
    </citation>
    <scope>NUCLEOTIDE SEQUENCE</scope>
    <source>
        <strain evidence="1">Berkeley</strain>
    </source>
</reference>
<organism evidence="1 2">
    <name type="scientific">Entomophthora muscae</name>
    <dbReference type="NCBI Taxonomy" id="34485"/>
    <lineage>
        <taxon>Eukaryota</taxon>
        <taxon>Fungi</taxon>
        <taxon>Fungi incertae sedis</taxon>
        <taxon>Zoopagomycota</taxon>
        <taxon>Entomophthoromycotina</taxon>
        <taxon>Entomophthoromycetes</taxon>
        <taxon>Entomophthorales</taxon>
        <taxon>Entomophthoraceae</taxon>
        <taxon>Entomophthora</taxon>
    </lineage>
</organism>